<reference evidence="4 5" key="1">
    <citation type="submission" date="2016-05" db="EMBL/GenBank/DDBJ databases">
        <title>Genomic and physiological characterization of Planctopirus sp. isolated from fresh water lake.</title>
        <authorList>
            <person name="Subhash Y."/>
            <person name="Ramana C."/>
        </authorList>
    </citation>
    <scope>NUCLEOTIDE SEQUENCE [LARGE SCALE GENOMIC DNA]</scope>
    <source>
        <strain evidence="4 5">JC280</strain>
    </source>
</reference>
<dbReference type="InterPro" id="IPR006094">
    <property type="entry name" value="Oxid_FAD_bind_N"/>
</dbReference>
<dbReference type="Gene3D" id="3.30.43.10">
    <property type="entry name" value="Uridine Diphospho-n-acetylenolpyruvylglucosamine Reductase, domain 2"/>
    <property type="match status" value="1"/>
</dbReference>
<dbReference type="GO" id="GO:0071949">
    <property type="term" value="F:FAD binding"/>
    <property type="evidence" value="ECO:0007669"/>
    <property type="project" value="InterPro"/>
</dbReference>
<keyword evidence="5" id="KW-1185">Reference proteome</keyword>
<dbReference type="Proteomes" id="UP000094828">
    <property type="component" value="Unassembled WGS sequence"/>
</dbReference>
<dbReference type="STRING" id="1841610.A6X21_18125"/>
<dbReference type="SUPFAM" id="SSF56176">
    <property type="entry name" value="FAD-binding/transporter-associated domain-like"/>
    <property type="match status" value="1"/>
</dbReference>
<sequence length="475" mass="54447">MINGQTWQNFGRNVSFRPKTIYQPKSEEEVLRILDSQRGSRIRVIGRLHSYSEASCCEDVLLDLQHLNTVRTEKRDDRVWATIGAGCQVKHALVELERQAGVTLPAVGLITEQAIAGAVSTGTHGSGKHSLSHYVAEVRVARYTESGEAVIRTINTGPELQAARCSLGCLGVIVSVGLWVRPQYCVEEHFRRYDALADVVAAEEMYPLQQFFLIPWRWDYWAQHRREVANSGNWRALIYQAYFFAVMEVGLHLIVLFLSKWFRPRWATHTFFRRVLPLTVIRHWNVVGKSQDMLVMEHELFRHVEIEVFVKRSKLDYALRVVRELVCFFDGDSKALASATSARLEQLGLLDPTDVSTYTHCYPICIRRILPDDTLISMASSDDEDSYSISFNCYARPSELRAFNRFSEVLTRILASLFEARPHWGKICPMDAAMVKSIYPQLAEFQRISAEFDPDARFRNDWASRLLFGEQSNEA</sequence>
<dbReference type="Gene3D" id="3.30.70.2520">
    <property type="match status" value="1"/>
</dbReference>
<dbReference type="InterPro" id="IPR007173">
    <property type="entry name" value="ALO_C"/>
</dbReference>
<dbReference type="PROSITE" id="PS51387">
    <property type="entry name" value="FAD_PCMH"/>
    <property type="match status" value="1"/>
</dbReference>
<evidence type="ECO:0000256" key="1">
    <source>
        <dbReference type="ARBA" id="ARBA00022827"/>
    </source>
</evidence>
<dbReference type="InterPro" id="IPR010031">
    <property type="entry name" value="FAD_lactone_oxidase-like"/>
</dbReference>
<dbReference type="PIRSF" id="PIRSF000136">
    <property type="entry name" value="LGO_GLO"/>
    <property type="match status" value="1"/>
</dbReference>
<dbReference type="EMBL" id="LYDR01000049">
    <property type="protein sequence ID" value="ODA33835.1"/>
    <property type="molecule type" value="Genomic_DNA"/>
</dbReference>
<dbReference type="Gene3D" id="1.10.45.10">
    <property type="entry name" value="Vanillyl-alcohol Oxidase, Chain A, domain 4"/>
    <property type="match status" value="1"/>
</dbReference>
<dbReference type="Pfam" id="PF04030">
    <property type="entry name" value="ALO"/>
    <property type="match status" value="1"/>
</dbReference>
<keyword evidence="2" id="KW-0560">Oxidoreductase</keyword>
<dbReference type="InterPro" id="IPR016167">
    <property type="entry name" value="FAD-bd_PCMH_sub1"/>
</dbReference>
<dbReference type="PANTHER" id="PTHR43762:SF1">
    <property type="entry name" value="D-ARABINONO-1,4-LACTONE OXIDASE"/>
    <property type="match status" value="1"/>
</dbReference>
<comment type="caution">
    <text evidence="4">The sequence shown here is derived from an EMBL/GenBank/DDBJ whole genome shotgun (WGS) entry which is preliminary data.</text>
</comment>
<dbReference type="InterPro" id="IPR036318">
    <property type="entry name" value="FAD-bd_PCMH-like_sf"/>
</dbReference>
<keyword evidence="1" id="KW-0274">FAD</keyword>
<evidence type="ECO:0000256" key="2">
    <source>
        <dbReference type="ARBA" id="ARBA00023002"/>
    </source>
</evidence>
<dbReference type="PANTHER" id="PTHR43762">
    <property type="entry name" value="L-GULONOLACTONE OXIDASE"/>
    <property type="match status" value="1"/>
</dbReference>
<dbReference type="Pfam" id="PF01565">
    <property type="entry name" value="FAD_binding_4"/>
    <property type="match status" value="1"/>
</dbReference>
<protein>
    <recommendedName>
        <fullName evidence="3">FAD-binding PCMH-type domain-containing protein</fullName>
    </recommendedName>
</protein>
<proteinExistence type="predicted"/>
<dbReference type="RefSeq" id="WP_068846784.1">
    <property type="nucleotide sequence ID" value="NZ_LYDR01000049.1"/>
</dbReference>
<evidence type="ECO:0000313" key="4">
    <source>
        <dbReference type="EMBL" id="ODA33835.1"/>
    </source>
</evidence>
<dbReference type="AlphaFoldDB" id="A0A1C3EKT4"/>
<gene>
    <name evidence="4" type="ORF">A6X21_18125</name>
</gene>
<dbReference type="OrthoDB" id="9800184at2"/>
<dbReference type="Gene3D" id="3.30.465.10">
    <property type="match status" value="1"/>
</dbReference>
<dbReference type="InterPro" id="IPR016166">
    <property type="entry name" value="FAD-bd_PCMH"/>
</dbReference>
<evidence type="ECO:0000313" key="5">
    <source>
        <dbReference type="Proteomes" id="UP000094828"/>
    </source>
</evidence>
<organism evidence="4 5">
    <name type="scientific">Planctopirus hydrillae</name>
    <dbReference type="NCBI Taxonomy" id="1841610"/>
    <lineage>
        <taxon>Bacteria</taxon>
        <taxon>Pseudomonadati</taxon>
        <taxon>Planctomycetota</taxon>
        <taxon>Planctomycetia</taxon>
        <taxon>Planctomycetales</taxon>
        <taxon>Planctomycetaceae</taxon>
        <taxon>Planctopirus</taxon>
    </lineage>
</organism>
<evidence type="ECO:0000259" key="3">
    <source>
        <dbReference type="PROSITE" id="PS51387"/>
    </source>
</evidence>
<dbReference type="GO" id="GO:0016020">
    <property type="term" value="C:membrane"/>
    <property type="evidence" value="ECO:0007669"/>
    <property type="project" value="InterPro"/>
</dbReference>
<dbReference type="GO" id="GO:0003885">
    <property type="term" value="F:D-arabinono-1,4-lactone oxidase activity"/>
    <property type="evidence" value="ECO:0007669"/>
    <property type="project" value="InterPro"/>
</dbReference>
<dbReference type="InterPro" id="IPR016171">
    <property type="entry name" value="Vanillyl_alc_oxidase_C-sub2"/>
</dbReference>
<name>A0A1C3EKT4_9PLAN</name>
<dbReference type="InterPro" id="IPR016169">
    <property type="entry name" value="FAD-bd_PCMH_sub2"/>
</dbReference>
<accession>A0A1C3EKT4</accession>
<keyword evidence="1" id="KW-0285">Flavoprotein</keyword>
<feature type="domain" description="FAD-binding PCMH-type" evidence="3">
    <location>
        <begin position="14"/>
        <end position="183"/>
    </location>
</feature>